<evidence type="ECO:0000313" key="1">
    <source>
        <dbReference type="EMBL" id="KAB1064418.1"/>
    </source>
</evidence>
<dbReference type="OrthoDB" id="1098088at2"/>
<dbReference type="RefSeq" id="WP_151167569.1">
    <property type="nucleotide sequence ID" value="NZ_WACR01000005.1"/>
</dbReference>
<proteinExistence type="predicted"/>
<reference evidence="1 2" key="1">
    <citation type="submission" date="2019-09" db="EMBL/GenBank/DDBJ databases">
        <title>Genomes of Cryomorphaceae.</title>
        <authorList>
            <person name="Bowman J.P."/>
        </authorList>
    </citation>
    <scope>NUCLEOTIDE SEQUENCE [LARGE SCALE GENOMIC DNA]</scope>
    <source>
        <strain evidence="1 2">KCTC 52047</strain>
    </source>
</reference>
<comment type="caution">
    <text evidence="1">The sequence shown here is derived from an EMBL/GenBank/DDBJ whole genome shotgun (WGS) entry which is preliminary data.</text>
</comment>
<dbReference type="AlphaFoldDB" id="A0A6N6M8T0"/>
<name>A0A6N6M8T0_9FLAO</name>
<protein>
    <submittedName>
        <fullName evidence="1">Uncharacterized protein</fullName>
    </submittedName>
</protein>
<accession>A0A6N6M8T0</accession>
<keyword evidence="2" id="KW-1185">Reference proteome</keyword>
<sequence>MIKRVFYIFIILAIGALVFSQSFKPVSGSNTQSANDTYSGFVDFPDPLDRKVRLAALRALTHFPDLKNTQIDFVVDNSISNCIMQAQPKMNFLFRSKDERQYKIKIRSIIGWENDTLYLKNFSEKVIEGWFAHELGHVMDYRERSNWDMVKFGTQYVFSESFMKEAEQSADHFAVESGCGHHLVCMKEFILANERLPESYRQKIIDIYPSPSEILELTKAEQEDENIGQNL</sequence>
<organism evidence="1 2">
    <name type="scientific">Salibacter halophilus</name>
    <dbReference type="NCBI Taxonomy" id="1803916"/>
    <lineage>
        <taxon>Bacteria</taxon>
        <taxon>Pseudomonadati</taxon>
        <taxon>Bacteroidota</taxon>
        <taxon>Flavobacteriia</taxon>
        <taxon>Flavobacteriales</taxon>
        <taxon>Salibacteraceae</taxon>
        <taxon>Salibacter</taxon>
    </lineage>
</organism>
<gene>
    <name evidence="1" type="ORF">F3059_06875</name>
</gene>
<dbReference type="EMBL" id="WACR01000005">
    <property type="protein sequence ID" value="KAB1064418.1"/>
    <property type="molecule type" value="Genomic_DNA"/>
</dbReference>
<evidence type="ECO:0000313" key="2">
    <source>
        <dbReference type="Proteomes" id="UP000435357"/>
    </source>
</evidence>
<dbReference type="Proteomes" id="UP000435357">
    <property type="component" value="Unassembled WGS sequence"/>
</dbReference>